<dbReference type="GO" id="GO:0005789">
    <property type="term" value="C:endoplasmic reticulum membrane"/>
    <property type="evidence" value="ECO:0007669"/>
    <property type="project" value="TreeGrafter"/>
</dbReference>
<feature type="transmembrane region" description="Helical" evidence="1">
    <location>
        <begin position="72"/>
        <end position="98"/>
    </location>
</feature>
<proteinExistence type="inferred from homology"/>
<dbReference type="GO" id="GO:0071782">
    <property type="term" value="C:endoplasmic reticulum tubular network"/>
    <property type="evidence" value="ECO:0007669"/>
    <property type="project" value="TreeGrafter"/>
</dbReference>
<feature type="compositionally biased region" description="Basic and acidic residues" evidence="2">
    <location>
        <begin position="203"/>
        <end position="215"/>
    </location>
</feature>
<keyword evidence="1" id="KW-0812">Transmembrane</keyword>
<evidence type="ECO:0000256" key="2">
    <source>
        <dbReference type="SAM" id="MobiDB-lite"/>
    </source>
</evidence>
<keyword evidence="1" id="KW-0472">Membrane</keyword>
<gene>
    <name evidence="4" type="primary">LOC4803389</name>
</gene>
<keyword evidence="4" id="KW-0675">Receptor</keyword>
<sequence>MCVFSCAAWVLFYIYGTILPAFYTFKAVSNGTQKDLTPWAKYWIVYAFIATFEVLADMFISWVPLYGITKMALIFWIGHTAPAANVWIFNSILGPLLFKHQKQIDHFLQRGKQQMLNEFFIWGTQIIIRSRKTVLPLICGVFKRSGNSIVMSQEATDADGLEECELSNNREAVPNIYPDPEMYAEKLTLSSAVAVAGTPVAHSSKDSSGELDKKNGLPTESSGTSLSRGHRKRLLRSSNTKNEIEDLPAVPIPKEEGNEETEDLLAKSQKEGNGWTFRQFLNPRSSKF</sequence>
<dbReference type="GO" id="GO:0071786">
    <property type="term" value="P:endoplasmic reticulum tubular network organization"/>
    <property type="evidence" value="ECO:0007669"/>
    <property type="project" value="TreeGrafter"/>
</dbReference>
<reference evidence="3" key="1">
    <citation type="submission" date="2024-06" db="UniProtKB">
        <authorList>
            <consortium name="RefSeq"/>
        </authorList>
    </citation>
    <scope>NUCLEOTIDE SEQUENCE [LARGE SCALE GENOMIC DNA]</scope>
    <source>
        <strain evidence="3">MV2-25</strain>
    </source>
</reference>
<evidence type="ECO:0000313" key="4">
    <source>
        <dbReference type="RefSeq" id="XP_001357532.3"/>
    </source>
</evidence>
<dbReference type="InParanoid" id="A0A6I8ULN7"/>
<comment type="similarity">
    <text evidence="1">Belongs to the DP1 family.</text>
</comment>
<dbReference type="GeneID" id="4803389"/>
<evidence type="ECO:0000313" key="3">
    <source>
        <dbReference type="Proteomes" id="UP000001819"/>
    </source>
</evidence>
<dbReference type="Bgee" id="FBgn0078955">
    <property type="expression patterns" value="Expressed in male reproductive system and 1 other cell type or tissue"/>
</dbReference>
<dbReference type="AlphaFoldDB" id="A0A6I8ULN7"/>
<dbReference type="GO" id="GO:0008017">
    <property type="term" value="F:microtubule binding"/>
    <property type="evidence" value="ECO:0007669"/>
    <property type="project" value="TreeGrafter"/>
</dbReference>
<accession>A0A6I8ULN7</accession>
<keyword evidence="3" id="KW-1185">Reference proteome</keyword>
<dbReference type="Pfam" id="PF03134">
    <property type="entry name" value="TB2_DP1_HVA22"/>
    <property type="match status" value="1"/>
</dbReference>
<dbReference type="GO" id="GO:0005881">
    <property type="term" value="C:cytoplasmic microtubule"/>
    <property type="evidence" value="ECO:0007669"/>
    <property type="project" value="TreeGrafter"/>
</dbReference>
<organism evidence="3 4">
    <name type="scientific">Drosophila pseudoobscura pseudoobscura</name>
    <name type="common">Fruit fly</name>
    <dbReference type="NCBI Taxonomy" id="46245"/>
    <lineage>
        <taxon>Eukaryota</taxon>
        <taxon>Metazoa</taxon>
        <taxon>Ecdysozoa</taxon>
        <taxon>Arthropoda</taxon>
        <taxon>Hexapoda</taxon>
        <taxon>Insecta</taxon>
        <taxon>Pterygota</taxon>
        <taxon>Neoptera</taxon>
        <taxon>Endopterygota</taxon>
        <taxon>Diptera</taxon>
        <taxon>Brachycera</taxon>
        <taxon>Muscomorpha</taxon>
        <taxon>Ephydroidea</taxon>
        <taxon>Drosophilidae</taxon>
        <taxon>Drosophila</taxon>
        <taxon>Sophophora</taxon>
    </lineage>
</organism>
<dbReference type="FunCoup" id="A0A6I8ULN7">
    <property type="interactions" value="5"/>
</dbReference>
<keyword evidence="1" id="KW-1133">Transmembrane helix</keyword>
<dbReference type="KEGG" id="dpo:4803389"/>
<dbReference type="PANTHER" id="PTHR12300:SF117">
    <property type="entry name" value="LP05237P-RELATED"/>
    <property type="match status" value="1"/>
</dbReference>
<feature type="compositionally biased region" description="Polar residues" evidence="2">
    <location>
        <begin position="218"/>
        <end position="227"/>
    </location>
</feature>
<evidence type="ECO:0000256" key="1">
    <source>
        <dbReference type="RuleBase" id="RU362006"/>
    </source>
</evidence>
<reference evidence="4" key="2">
    <citation type="submission" date="2025-08" db="UniProtKB">
        <authorList>
            <consortium name="RefSeq"/>
        </authorList>
    </citation>
    <scope>IDENTIFICATION</scope>
    <source>
        <strain evidence="4">MV-25-SWS-2005</strain>
        <tissue evidence="4">Whole body</tissue>
    </source>
</reference>
<dbReference type="PANTHER" id="PTHR12300">
    <property type="entry name" value="HVA22-LIKE PROTEINS"/>
    <property type="match status" value="1"/>
</dbReference>
<dbReference type="RefSeq" id="XP_001357532.3">
    <property type="nucleotide sequence ID" value="XM_001357496.4"/>
</dbReference>
<dbReference type="InterPro" id="IPR004345">
    <property type="entry name" value="TB2_DP1_HVA22"/>
</dbReference>
<name>A0A6I8ULN7_DROPS</name>
<dbReference type="Proteomes" id="UP000001819">
    <property type="component" value="Chromosome 3"/>
</dbReference>
<feature type="transmembrane region" description="Helical" evidence="1">
    <location>
        <begin position="40"/>
        <end position="60"/>
    </location>
</feature>
<protein>
    <recommendedName>
        <fullName evidence="1">Receptor expression-enhancing protein</fullName>
    </recommendedName>
</protein>
<feature type="region of interest" description="Disordered" evidence="2">
    <location>
        <begin position="200"/>
        <end position="288"/>
    </location>
</feature>
<comment type="subcellular location">
    <subcellularLocation>
        <location evidence="1">Membrane</location>
        <topology evidence="1">Multi-pass membrane protein</topology>
    </subcellularLocation>
</comment>